<dbReference type="SUPFAM" id="SSF49265">
    <property type="entry name" value="Fibronectin type III"/>
    <property type="match status" value="1"/>
</dbReference>
<comment type="caution">
    <text evidence="1">The sequence shown here is derived from an EMBL/GenBank/DDBJ whole genome shotgun (WGS) entry which is preliminary data.</text>
</comment>
<gene>
    <name evidence="1" type="ORF">ENK44_07985</name>
</gene>
<dbReference type="InterPro" id="IPR036116">
    <property type="entry name" value="FN3_sf"/>
</dbReference>
<reference evidence="1" key="1">
    <citation type="journal article" date="2020" name="mSystems">
        <title>Genome- and Community-Level Interaction Insights into Carbon Utilization and Element Cycling Functions of Hydrothermarchaeota in Hydrothermal Sediment.</title>
        <authorList>
            <person name="Zhou Z."/>
            <person name="Liu Y."/>
            <person name="Xu W."/>
            <person name="Pan J."/>
            <person name="Luo Z.H."/>
            <person name="Li M."/>
        </authorList>
    </citation>
    <scope>NUCLEOTIDE SEQUENCE [LARGE SCALE GENOMIC DNA]</scope>
    <source>
        <strain evidence="1">HyVt-577</strain>
    </source>
</reference>
<accession>A0A7V4WV77</accession>
<evidence type="ECO:0000313" key="1">
    <source>
        <dbReference type="EMBL" id="HGY55623.1"/>
    </source>
</evidence>
<evidence type="ECO:0008006" key="2">
    <source>
        <dbReference type="Google" id="ProtNLM"/>
    </source>
</evidence>
<organism evidence="1">
    <name type="scientific">Caldithrix abyssi</name>
    <dbReference type="NCBI Taxonomy" id="187145"/>
    <lineage>
        <taxon>Bacteria</taxon>
        <taxon>Pseudomonadati</taxon>
        <taxon>Calditrichota</taxon>
        <taxon>Calditrichia</taxon>
        <taxon>Calditrichales</taxon>
        <taxon>Calditrichaceae</taxon>
        <taxon>Caldithrix</taxon>
    </lineage>
</organism>
<sequence length="218" mass="25111">MVLRSANSDTAAVERGTDAYASSTNDIQIEWYSHPGGKELSKFNIYRSEEPDGSRKYGKIAEIKILNNQNQDTVFIDTDLQIQKKYYYYVTVENENGLTSEPSDTVWYALMDKPQLLKPLSSAHINADSITFEWNYPSLEPNFYILRVEKYWDESYHPLMSARIVQSNYEGSMEFVLSEDWIKNASGSDNYRWRVDAVGGDPLHEGAESEWRLFTIGN</sequence>
<dbReference type="Gene3D" id="2.60.40.10">
    <property type="entry name" value="Immunoglobulins"/>
    <property type="match status" value="1"/>
</dbReference>
<dbReference type="EMBL" id="DRQG01000074">
    <property type="protein sequence ID" value="HGY55623.1"/>
    <property type="molecule type" value="Genomic_DNA"/>
</dbReference>
<dbReference type="InterPro" id="IPR013783">
    <property type="entry name" value="Ig-like_fold"/>
</dbReference>
<dbReference type="AlphaFoldDB" id="A0A7V4WV77"/>
<protein>
    <recommendedName>
        <fullName evidence="2">Fibronectin type III domain-containing protein</fullName>
    </recommendedName>
</protein>
<name>A0A7V4WV77_CALAY</name>
<dbReference type="Proteomes" id="UP000885779">
    <property type="component" value="Unassembled WGS sequence"/>
</dbReference>
<proteinExistence type="predicted"/>